<evidence type="ECO:0000313" key="11">
    <source>
        <dbReference type="EMBL" id="RJP64502.1"/>
    </source>
</evidence>
<dbReference type="PROSITE" id="PS51379">
    <property type="entry name" value="4FE4S_FER_2"/>
    <property type="match status" value="2"/>
</dbReference>
<gene>
    <name evidence="11" type="ORF">C4532_19135</name>
</gene>
<keyword evidence="4" id="KW-0949">S-adenosyl-L-methionine</keyword>
<evidence type="ECO:0000256" key="1">
    <source>
        <dbReference type="ARBA" id="ARBA00001966"/>
    </source>
</evidence>
<dbReference type="GO" id="GO:0051539">
    <property type="term" value="F:4 iron, 4 sulfur cluster binding"/>
    <property type="evidence" value="ECO:0007669"/>
    <property type="project" value="UniProtKB-KW"/>
</dbReference>
<feature type="domain" description="4Fe-4S ferredoxin-type" evidence="10">
    <location>
        <begin position="85"/>
        <end position="112"/>
    </location>
</feature>
<feature type="domain" description="4Fe-4S ferredoxin-type" evidence="10">
    <location>
        <begin position="54"/>
        <end position="83"/>
    </location>
</feature>
<comment type="caution">
    <text evidence="11">The sequence shown here is derived from an EMBL/GenBank/DDBJ whole genome shotgun (WGS) entry which is preliminary data.</text>
</comment>
<evidence type="ECO:0000313" key="12">
    <source>
        <dbReference type="Proteomes" id="UP000285961"/>
    </source>
</evidence>
<evidence type="ECO:0000256" key="5">
    <source>
        <dbReference type="ARBA" id="ARBA00022723"/>
    </source>
</evidence>
<sequence>MTQHENADTLEALILEIQRMSTEDGPGIRTTVFFKGCSLKCSWCHNPESISPRPQVHWIRSRCIGCKTCLDVCPNGALSHEQDGVLIDRNVCEGCGSCAEGCPSNAVELLGKRWALESLIKEVIKDRAYFEKSGGGVTVSGGEPLAQARFVTDFLMGLKQAGIHTALDTCGVCAREVLDALLPHADMVLYDIKEIDSDRHRRFTGSSNEHVLGNLVHVSEHMRTDARPEHIWIRTPVIPEATAREDNIKGIGEFIASHLNNSVSRWELCSFNNLCRDKYVRLGLEWSFKDADLLTKEFMESLVEVARESGVNPDIVHWSGSVKLDDDDPGFDNGQPAQSSARNTC</sequence>
<dbReference type="SFLD" id="SFLDG01066">
    <property type="entry name" value="organic_radical-activating_enz"/>
    <property type="match status" value="1"/>
</dbReference>
<proteinExistence type="inferred from homology"/>
<dbReference type="InterPro" id="IPR007197">
    <property type="entry name" value="rSAM"/>
</dbReference>
<dbReference type="InterPro" id="IPR040074">
    <property type="entry name" value="BssD/PflA/YjjW"/>
</dbReference>
<dbReference type="InterPro" id="IPR017896">
    <property type="entry name" value="4Fe4S_Fe-S-bd"/>
</dbReference>
<accession>A0A419EP56</accession>
<feature type="region of interest" description="Disordered" evidence="9">
    <location>
        <begin position="321"/>
        <end position="345"/>
    </location>
</feature>
<keyword evidence="8" id="KW-0411">Iron-sulfur</keyword>
<evidence type="ECO:0000259" key="10">
    <source>
        <dbReference type="PROSITE" id="PS51379"/>
    </source>
</evidence>
<evidence type="ECO:0000256" key="7">
    <source>
        <dbReference type="ARBA" id="ARBA00023004"/>
    </source>
</evidence>
<evidence type="ECO:0000256" key="4">
    <source>
        <dbReference type="ARBA" id="ARBA00022691"/>
    </source>
</evidence>
<keyword evidence="5" id="KW-0479">Metal-binding</keyword>
<name>A0A419EP56_9BACT</name>
<dbReference type="Proteomes" id="UP000285961">
    <property type="component" value="Unassembled WGS sequence"/>
</dbReference>
<protein>
    <submittedName>
        <fullName evidence="11">Glycyl-radical enzyme activating protein</fullName>
    </submittedName>
</protein>
<keyword evidence="6" id="KW-0560">Oxidoreductase</keyword>
<dbReference type="NCBIfam" id="TIGR02494">
    <property type="entry name" value="PFLE_PFLC"/>
    <property type="match status" value="1"/>
</dbReference>
<organism evidence="11 12">
    <name type="scientific">Candidatus Abyssobacteria bacterium SURF_17</name>
    <dbReference type="NCBI Taxonomy" id="2093361"/>
    <lineage>
        <taxon>Bacteria</taxon>
        <taxon>Pseudomonadati</taxon>
        <taxon>Candidatus Hydrogenedentota</taxon>
        <taxon>Candidatus Abyssobacteria</taxon>
    </lineage>
</organism>
<dbReference type="PANTHER" id="PTHR30352">
    <property type="entry name" value="PYRUVATE FORMATE-LYASE-ACTIVATING ENZYME"/>
    <property type="match status" value="1"/>
</dbReference>
<dbReference type="InterPro" id="IPR017900">
    <property type="entry name" value="4Fe4S_Fe_S_CS"/>
</dbReference>
<dbReference type="PROSITE" id="PS01087">
    <property type="entry name" value="RADICAL_ACTIVATING"/>
    <property type="match status" value="1"/>
</dbReference>
<reference evidence="11 12" key="1">
    <citation type="journal article" date="2017" name="ISME J.">
        <title>Energy and carbon metabolisms in a deep terrestrial subsurface fluid microbial community.</title>
        <authorList>
            <person name="Momper L."/>
            <person name="Jungbluth S.P."/>
            <person name="Lee M.D."/>
            <person name="Amend J.P."/>
        </authorList>
    </citation>
    <scope>NUCLEOTIDE SEQUENCE [LARGE SCALE GENOMIC DNA]</scope>
    <source>
        <strain evidence="11">SURF_17</strain>
    </source>
</reference>
<dbReference type="Gene3D" id="3.30.70.20">
    <property type="match status" value="1"/>
</dbReference>
<dbReference type="PROSITE" id="PS00198">
    <property type="entry name" value="4FE4S_FER_1"/>
    <property type="match status" value="2"/>
</dbReference>
<dbReference type="InterPro" id="IPR058240">
    <property type="entry name" value="rSAM_sf"/>
</dbReference>
<feature type="compositionally biased region" description="Polar residues" evidence="9">
    <location>
        <begin position="335"/>
        <end position="345"/>
    </location>
</feature>
<dbReference type="InterPro" id="IPR012839">
    <property type="entry name" value="Organic_radical_activase"/>
</dbReference>
<dbReference type="SFLD" id="SFLDS00029">
    <property type="entry name" value="Radical_SAM"/>
    <property type="match status" value="1"/>
</dbReference>
<dbReference type="GO" id="GO:0046872">
    <property type="term" value="F:metal ion binding"/>
    <property type="evidence" value="ECO:0007669"/>
    <property type="project" value="UniProtKB-KW"/>
</dbReference>
<evidence type="ECO:0000256" key="9">
    <source>
        <dbReference type="SAM" id="MobiDB-lite"/>
    </source>
</evidence>
<evidence type="ECO:0000256" key="3">
    <source>
        <dbReference type="ARBA" id="ARBA00022485"/>
    </source>
</evidence>
<dbReference type="SFLD" id="SFLDG01118">
    <property type="entry name" value="activating_enzymes__group_2"/>
    <property type="match status" value="1"/>
</dbReference>
<dbReference type="InterPro" id="IPR001989">
    <property type="entry name" value="Radical_activat_CS"/>
</dbReference>
<dbReference type="GO" id="GO:0016491">
    <property type="term" value="F:oxidoreductase activity"/>
    <property type="evidence" value="ECO:0007669"/>
    <property type="project" value="UniProtKB-KW"/>
</dbReference>
<dbReference type="EMBL" id="QZKI01000138">
    <property type="protein sequence ID" value="RJP64502.1"/>
    <property type="molecule type" value="Genomic_DNA"/>
</dbReference>
<evidence type="ECO:0000256" key="8">
    <source>
        <dbReference type="ARBA" id="ARBA00023014"/>
    </source>
</evidence>
<comment type="similarity">
    <text evidence="2">Belongs to the organic radical-activating enzymes family.</text>
</comment>
<dbReference type="InterPro" id="IPR034457">
    <property type="entry name" value="Organic_radical-activating"/>
</dbReference>
<evidence type="ECO:0000256" key="2">
    <source>
        <dbReference type="ARBA" id="ARBA00009777"/>
    </source>
</evidence>
<dbReference type="Pfam" id="PF13353">
    <property type="entry name" value="Fer4_12"/>
    <property type="match status" value="1"/>
</dbReference>
<dbReference type="PIRSF" id="PIRSF000371">
    <property type="entry name" value="PFL_act_enz"/>
    <property type="match status" value="1"/>
</dbReference>
<keyword evidence="3" id="KW-0004">4Fe-4S</keyword>
<comment type="cofactor">
    <cofactor evidence="1">
        <name>[4Fe-4S] cluster</name>
        <dbReference type="ChEBI" id="CHEBI:49883"/>
    </cofactor>
</comment>
<dbReference type="PANTHER" id="PTHR30352:SF4">
    <property type="entry name" value="PYRUVATE FORMATE-LYASE 2-ACTIVATING ENZYME"/>
    <property type="match status" value="1"/>
</dbReference>
<dbReference type="SUPFAM" id="SSF102114">
    <property type="entry name" value="Radical SAM enzymes"/>
    <property type="match status" value="1"/>
</dbReference>
<keyword evidence="7" id="KW-0408">Iron</keyword>
<dbReference type="SUPFAM" id="SSF54862">
    <property type="entry name" value="4Fe-4S ferredoxins"/>
    <property type="match status" value="1"/>
</dbReference>
<dbReference type="AlphaFoldDB" id="A0A419EP56"/>
<dbReference type="Gene3D" id="3.80.30.10">
    <property type="entry name" value="pyruvate-formate lyase- activating enzyme"/>
    <property type="match status" value="1"/>
</dbReference>
<evidence type="ECO:0000256" key="6">
    <source>
        <dbReference type="ARBA" id="ARBA00023002"/>
    </source>
</evidence>